<dbReference type="Proteomes" id="UP000270094">
    <property type="component" value="Unassembled WGS sequence"/>
</dbReference>
<sequence>MITSAHLVSGLPRGLLREGSISAFVSICLLSFSLYDQPIDVLPWRRISLDRKDETFISLNCEPDVECISFTSEDVVPALCGLLEEPST</sequence>
<gene>
    <name evidence="1" type="ORF">SVUK_LOCUS609</name>
</gene>
<evidence type="ECO:0000313" key="1">
    <source>
        <dbReference type="EMBL" id="VDM65611.1"/>
    </source>
</evidence>
<keyword evidence="2" id="KW-1185">Reference proteome</keyword>
<dbReference type="EMBL" id="UYYB01001047">
    <property type="protein sequence ID" value="VDM65611.1"/>
    <property type="molecule type" value="Genomic_DNA"/>
</dbReference>
<reference evidence="1 2" key="1">
    <citation type="submission" date="2018-11" db="EMBL/GenBank/DDBJ databases">
        <authorList>
            <consortium name="Pathogen Informatics"/>
        </authorList>
    </citation>
    <scope>NUCLEOTIDE SEQUENCE [LARGE SCALE GENOMIC DNA]</scope>
</reference>
<organism evidence="1 2">
    <name type="scientific">Strongylus vulgaris</name>
    <name type="common">Blood worm</name>
    <dbReference type="NCBI Taxonomy" id="40348"/>
    <lineage>
        <taxon>Eukaryota</taxon>
        <taxon>Metazoa</taxon>
        <taxon>Ecdysozoa</taxon>
        <taxon>Nematoda</taxon>
        <taxon>Chromadorea</taxon>
        <taxon>Rhabditida</taxon>
        <taxon>Rhabditina</taxon>
        <taxon>Rhabditomorpha</taxon>
        <taxon>Strongyloidea</taxon>
        <taxon>Strongylidae</taxon>
        <taxon>Strongylus</taxon>
    </lineage>
</organism>
<dbReference type="OrthoDB" id="10642619at2759"/>
<evidence type="ECO:0000313" key="2">
    <source>
        <dbReference type="Proteomes" id="UP000270094"/>
    </source>
</evidence>
<dbReference type="AlphaFoldDB" id="A0A3P7HX65"/>
<name>A0A3P7HX65_STRVU</name>
<accession>A0A3P7HX65</accession>
<proteinExistence type="predicted"/>
<protein>
    <submittedName>
        <fullName evidence="1">Uncharacterized protein</fullName>
    </submittedName>
</protein>